<accession>A0ABX5Q6C3</accession>
<evidence type="ECO:0000313" key="2">
    <source>
        <dbReference type="Proteomes" id="UP000285882"/>
    </source>
</evidence>
<reference evidence="1 2" key="1">
    <citation type="submission" date="2018-01" db="EMBL/GenBank/DDBJ databases">
        <title>Complete genome sequencing of Sporolactobacillus terrae DLG3.</title>
        <authorList>
            <person name="Nam Y.-D."/>
            <person name="Kang J."/>
            <person name="Chung W.-H."/>
        </authorList>
    </citation>
    <scope>NUCLEOTIDE SEQUENCE [LARGE SCALE GENOMIC DNA]</scope>
    <source>
        <strain evidence="1 2">DLG3</strain>
    </source>
</reference>
<evidence type="ECO:0000313" key="1">
    <source>
        <dbReference type="EMBL" id="QAA22188.1"/>
    </source>
</evidence>
<gene>
    <name evidence="1" type="ORF">C0674_05905</name>
</gene>
<organism evidence="1 2">
    <name type="scientific">Sporolactobacillus terrae</name>
    <dbReference type="NCBI Taxonomy" id="269673"/>
    <lineage>
        <taxon>Bacteria</taxon>
        <taxon>Bacillati</taxon>
        <taxon>Bacillota</taxon>
        <taxon>Bacilli</taxon>
        <taxon>Bacillales</taxon>
        <taxon>Sporolactobacillaceae</taxon>
        <taxon>Sporolactobacillus</taxon>
    </lineage>
</organism>
<sequence>MNQSCMEDEFDYERGIGYVCTFSIRKIVLKQFHIYFNFFLIVKKTRKIFSLVKYILFIREQCHNLDKNTSRYVHKIVMSDRVNGAKEVVK</sequence>
<dbReference type="EMBL" id="CP025688">
    <property type="protein sequence ID" value="QAA22188.1"/>
    <property type="molecule type" value="Genomic_DNA"/>
</dbReference>
<dbReference type="Proteomes" id="UP000285882">
    <property type="component" value="Chromosome"/>
</dbReference>
<protein>
    <submittedName>
        <fullName evidence="1">Uncharacterized protein</fullName>
    </submittedName>
</protein>
<keyword evidence="2" id="KW-1185">Reference proteome</keyword>
<name>A0ABX5Q6C3_9BACL</name>
<proteinExistence type="predicted"/>